<feature type="domain" description="PD-(D/E)XK endonuclease-like" evidence="11">
    <location>
        <begin position="689"/>
        <end position="965"/>
    </location>
</feature>
<name>A0ABZ1BVF9_9FIRM</name>
<dbReference type="InterPro" id="IPR038726">
    <property type="entry name" value="PDDEXK_AddAB-type"/>
</dbReference>
<dbReference type="EMBL" id="CP141615">
    <property type="protein sequence ID" value="WRP16779.1"/>
    <property type="molecule type" value="Genomic_DNA"/>
</dbReference>
<evidence type="ECO:0000256" key="2">
    <source>
        <dbReference type="ARBA" id="ARBA00022741"/>
    </source>
</evidence>
<accession>A0ABZ1BVF9</accession>
<dbReference type="RefSeq" id="WP_324716051.1">
    <property type="nucleotide sequence ID" value="NZ_CP141615.1"/>
</dbReference>
<evidence type="ECO:0000256" key="9">
    <source>
        <dbReference type="ARBA" id="ARBA00023204"/>
    </source>
</evidence>
<evidence type="ECO:0000256" key="5">
    <source>
        <dbReference type="ARBA" id="ARBA00022806"/>
    </source>
</evidence>
<evidence type="ECO:0000259" key="11">
    <source>
        <dbReference type="Pfam" id="PF12705"/>
    </source>
</evidence>
<protein>
    <submittedName>
        <fullName evidence="12">PD-(D/E)XK nuclease family protein</fullName>
    </submittedName>
</protein>
<evidence type="ECO:0000256" key="3">
    <source>
        <dbReference type="ARBA" id="ARBA00022763"/>
    </source>
</evidence>
<evidence type="ECO:0000256" key="7">
    <source>
        <dbReference type="ARBA" id="ARBA00022840"/>
    </source>
</evidence>
<dbReference type="Gene3D" id="3.40.50.300">
    <property type="entry name" value="P-loop containing nucleotide triphosphate hydrolases"/>
    <property type="match status" value="1"/>
</dbReference>
<evidence type="ECO:0000256" key="6">
    <source>
        <dbReference type="ARBA" id="ARBA00022839"/>
    </source>
</evidence>
<dbReference type="PANTHER" id="PTHR30591:SF1">
    <property type="entry name" value="RECBCD ENZYME SUBUNIT RECC"/>
    <property type="match status" value="1"/>
</dbReference>
<keyword evidence="2" id="KW-0547">Nucleotide-binding</keyword>
<keyword evidence="6" id="KW-0269">Exonuclease</keyword>
<dbReference type="SUPFAM" id="SSF52980">
    <property type="entry name" value="Restriction endonuclease-like"/>
    <property type="match status" value="1"/>
</dbReference>
<evidence type="ECO:0000256" key="4">
    <source>
        <dbReference type="ARBA" id="ARBA00022801"/>
    </source>
</evidence>
<evidence type="ECO:0000313" key="13">
    <source>
        <dbReference type="Proteomes" id="UP001332192"/>
    </source>
</evidence>
<dbReference type="PANTHER" id="PTHR30591">
    <property type="entry name" value="RECBCD ENZYME SUBUNIT RECC"/>
    <property type="match status" value="1"/>
</dbReference>
<sequence length="1002" mass="107582">MGVHSVQSQSQLVERLARRCREHPLDPLTVVVPSWAAALQVLRRLAERLEGRSCLGLYLLTPGQLAARLAGWPAGATGLRALPPHGLLVLVQEMLEQSAPAYFDAIRDRPGLARVLARTVSFLRHHGVPPSRLRELAAAVASEDRARWEAIATVYEAISERLVPVGGMRGGGEWADGAAVWWMACQAVRAGEAARRLGGAGLILWGVDALYDPGHLWHLLRASLVAAGSGTKVEEIGLPGAGEAGEASCAGAVQAASVTIVSATDEVREGQLAAQAVLDAARRGVPLARVAVVVRSRDAAGPVLDALARAGVEPFAPGVRRVAELPGARALLGWLEVTEQGLPRAQTIEWLASSPLRPEWLGSIEDRWMPVAWDALSARAGITAGLDAWERRIAEATSVLQEEPGWPDFARAARTLVARARQWPQESSWAGWAAACSRFVQEALRPGEAMQQLMGLLQGLSELDALVGAEEKARVAPARFREILASALHGAAIPTGHFEQGRPAVLDAPLAAGCSFDTVVVAGLNDPGWPRPAEQDPLLGVADLQRLGLGTAGERAAWHARRERLYFAAAVGAAERLLQVSWPRAEAISGRERVPSPLLRWLQQEAPAVQERQSGGASLDPLDLASFDAHLAARLGARAEPYLASRYPRAAAGALAQRQRWSRSLTEWDGLVEAVAQATDASQPATLELTPTGLERYARCPRAYFFERALGISEEEAPEEGEGLEGFARGRVVHRALELFFRWWAGQGAAAGSSQERREVLAQAVDQAVAQNYPAVAALPGVARIQRDLLVEALARFIAGHVEALRRDGWQPIRFEEPFSVRLADLVPGLEVRLRGRIDRVDEQRAGETGRPVAVRVIDYKTSRPRTSLDGPGLKAGTDLQLPVYLLAASRLAGLEASACRASFLFLGADGTATELPLDGAEWAGSWPHVERAVATLAGLLAAGSFPPLPRDEQDCRRCTFYVVCGPEARRQGERKASDALVRPLVDLRAPGDRSETGGGRP</sequence>
<keyword evidence="8" id="KW-0238">DNA-binding</keyword>
<reference evidence="12 13" key="1">
    <citation type="journal article" date="2024" name="Front. Microbiol.">
        <title>Novel thermophilic genera Geochorda gen. nov. and Carboxydochorda gen. nov. from the deep terrestrial subsurface reveal the ecophysiological diversity in the class Limnochordia.</title>
        <authorList>
            <person name="Karnachuk O.V."/>
            <person name="Lukina A.P."/>
            <person name="Avakyan M.R."/>
            <person name="Kadnikov V.V."/>
            <person name="Begmatov S."/>
            <person name="Beletsky A.V."/>
            <person name="Vlasova K.G."/>
            <person name="Novikov A.A."/>
            <person name="Shcherbakova V.A."/>
            <person name="Mardanov A.V."/>
            <person name="Ravin N.V."/>
        </authorList>
    </citation>
    <scope>NUCLEOTIDE SEQUENCE [LARGE SCALE GENOMIC DNA]</scope>
    <source>
        <strain evidence="12 13">L945</strain>
    </source>
</reference>
<evidence type="ECO:0000313" key="12">
    <source>
        <dbReference type="EMBL" id="WRP16779.1"/>
    </source>
</evidence>
<evidence type="ECO:0000256" key="1">
    <source>
        <dbReference type="ARBA" id="ARBA00022722"/>
    </source>
</evidence>
<feature type="region of interest" description="Disordered" evidence="10">
    <location>
        <begin position="982"/>
        <end position="1002"/>
    </location>
</feature>
<proteinExistence type="predicted"/>
<evidence type="ECO:0000256" key="10">
    <source>
        <dbReference type="SAM" id="MobiDB-lite"/>
    </source>
</evidence>
<dbReference type="SUPFAM" id="SSF52540">
    <property type="entry name" value="P-loop containing nucleoside triphosphate hydrolases"/>
    <property type="match status" value="1"/>
</dbReference>
<keyword evidence="3" id="KW-0227">DNA damage</keyword>
<keyword evidence="1" id="KW-0540">Nuclease</keyword>
<keyword evidence="9" id="KW-0234">DNA repair</keyword>
<keyword evidence="13" id="KW-1185">Reference proteome</keyword>
<gene>
    <name evidence="12" type="ORF">U7230_11890</name>
</gene>
<keyword evidence="4" id="KW-0378">Hydrolase</keyword>
<evidence type="ECO:0000256" key="8">
    <source>
        <dbReference type="ARBA" id="ARBA00023125"/>
    </source>
</evidence>
<keyword evidence="7" id="KW-0067">ATP-binding</keyword>
<dbReference type="Pfam" id="PF12705">
    <property type="entry name" value="PDDEXK_1"/>
    <property type="match status" value="1"/>
</dbReference>
<dbReference type="InterPro" id="IPR011604">
    <property type="entry name" value="PDDEXK-like_dom_sf"/>
</dbReference>
<keyword evidence="5" id="KW-0347">Helicase</keyword>
<dbReference type="InterPro" id="IPR011335">
    <property type="entry name" value="Restrct_endonuc-II-like"/>
</dbReference>
<dbReference type="InterPro" id="IPR027417">
    <property type="entry name" value="P-loop_NTPase"/>
</dbReference>
<dbReference type="Proteomes" id="UP001332192">
    <property type="component" value="Chromosome"/>
</dbReference>
<dbReference type="Gene3D" id="3.90.320.10">
    <property type="match status" value="1"/>
</dbReference>
<organism evidence="12 13">
    <name type="scientific">Carboxydichorda subterranea</name>
    <dbReference type="NCBI Taxonomy" id="3109565"/>
    <lineage>
        <taxon>Bacteria</taxon>
        <taxon>Bacillati</taxon>
        <taxon>Bacillota</taxon>
        <taxon>Limnochordia</taxon>
        <taxon>Limnochordales</taxon>
        <taxon>Geochordaceae</taxon>
        <taxon>Carboxydichorda</taxon>
    </lineage>
</organism>